<dbReference type="InterPro" id="IPR042228">
    <property type="entry name" value="Dynein_linker_3"/>
</dbReference>
<dbReference type="PANTHER" id="PTHR22878:SF71">
    <property type="entry name" value="DYNEIN, AXONEMAL, HEAVY CHAIN 3"/>
    <property type="match status" value="1"/>
</dbReference>
<evidence type="ECO:0000259" key="17">
    <source>
        <dbReference type="Pfam" id="PF08393"/>
    </source>
</evidence>
<evidence type="ECO:0000256" key="4">
    <source>
        <dbReference type="ARBA" id="ARBA00022490"/>
    </source>
</evidence>
<keyword evidence="14" id="KW-0966">Cell projection</keyword>
<comment type="subcellular location">
    <subcellularLocation>
        <location evidence="1">Cell projection</location>
        <location evidence="1">Cilium</location>
        <location evidence="1">Flagellum</location>
    </subcellularLocation>
    <subcellularLocation>
        <location evidence="2">Cytoplasm</location>
        <location evidence="2">Cytoskeleton</location>
        <location evidence="2">Cilium axoneme</location>
    </subcellularLocation>
</comment>
<dbReference type="FunFam" id="1.10.472.130:FF:000005">
    <property type="entry name" value="Dynein axonemal heavy chain 7"/>
    <property type="match status" value="1"/>
</dbReference>
<evidence type="ECO:0000259" key="24">
    <source>
        <dbReference type="Pfam" id="PF18198"/>
    </source>
</evidence>
<dbReference type="EMBL" id="KL250909">
    <property type="protein sequence ID" value="KGB37633.1"/>
    <property type="molecule type" value="Genomic_DNA"/>
</dbReference>
<dbReference type="GO" id="GO:0030286">
    <property type="term" value="C:dynein complex"/>
    <property type="evidence" value="ECO:0007669"/>
    <property type="project" value="UniProtKB-KW"/>
</dbReference>
<dbReference type="Gene3D" id="1.20.920.30">
    <property type="match status" value="1"/>
</dbReference>
<dbReference type="InterPro" id="IPR041658">
    <property type="entry name" value="AAA_lid_11"/>
</dbReference>
<dbReference type="InterPro" id="IPR013602">
    <property type="entry name" value="Dynein_heavy_linker"/>
</dbReference>
<evidence type="ECO:0000256" key="7">
    <source>
        <dbReference type="ARBA" id="ARBA00022840"/>
    </source>
</evidence>
<dbReference type="Gene3D" id="1.20.140.100">
    <property type="entry name" value="Dynein heavy chain, N-terminal domain 2"/>
    <property type="match status" value="1"/>
</dbReference>
<dbReference type="Pfam" id="PF12781">
    <property type="entry name" value="AAA_9"/>
    <property type="match status" value="1"/>
</dbReference>
<keyword evidence="10 15" id="KW-0175">Coiled coil</keyword>
<feature type="domain" description="Dynein heavy chain ATP-binding dynein motor region" evidence="21">
    <location>
        <begin position="2631"/>
        <end position="2767"/>
    </location>
</feature>
<dbReference type="GO" id="GO:0005930">
    <property type="term" value="C:axoneme"/>
    <property type="evidence" value="ECO:0007669"/>
    <property type="project" value="UniProtKB-SubCell"/>
</dbReference>
<dbReference type="InterPro" id="IPR042222">
    <property type="entry name" value="Dynein_2_N"/>
</dbReference>
<keyword evidence="9" id="KW-0243">Dynein</keyword>
<dbReference type="FunFam" id="1.10.8.720:FF:000001">
    <property type="entry name" value="dynein heavy chain 7, axonemal"/>
    <property type="match status" value="1"/>
</dbReference>
<sequence length="3451" mass="398469">SCSSTEKLPPLPPIAKPEVPSPLYAMVTRNATHPPLMNSFTLTKASPFKEQKYWRSPSQSIGNNFSPNAANLSMQSLAKCDGLFKIRPRKIKEKDESKSRKRFRVMSPEEQIDQMKTLEKERNTNRQKPSERDIERYTYYINKGIPDFMLAPLPNELWESLQKYLPLSLTLTWATQIVDLQQEIHDDYVYAVKKSIVDYILLDPEERKRLFIESLPIPYPNFVIRAPVPWHTTRKKAYEFCEQYLFTIGPIPLALQKIWCTEFSHLRFVNYDELVNLPEPLEPIEFEKRIIQQCQRTREILRKNWIPTCAKTITELSNTWSHLMPVSSSDSMELVRLFFACISALMSRQLRDIVNISLQDLLKVLQIHENGNKFEEQYDELKYLHRSPILLKLHISDPKIIFIPSFREIRDCLLHCFQAITNAAENLPRVEVDIFPELSSHSLYLRSVTFSDQSIIEYTDQAMIIFRANSIGPKDYLELYRPYNVNDELVKRVWKLHDLIASYEMDENRDANKRISCQYDEITNRLGETPMNTEDLVKLQTYLREVGNTLVFKLKEEVAEAAERLNFLLDYALLSYDDIKLNATLFNWPEQIMTIIDNTNIRLTTLRENAEDDLKQRIKDLEKRITNAWDRINLMRRREVISLDEMLKSQSILDDFQADLERFTLDAEQINKEESLVGWEQTSFPQIVELKQQMEPFDNLWRTALAFDVYNKEWFESPYHTLNPNEIEQQITDMYRIMHKLTKTLTELPGPSKVAQKVKDKLTKFQQFLPIIHIVCNPGIQSRHWDQMSEIVGFDIKPMEDTKLVTFLEYGLKPYLEQLEEVGAGAAKEHQLEMAIAKMKGEWSLMKFELISYRDTGISILSAVDDIQVILDDHIIKAQTMRSSPYIKPFEEEMIAWESKLISMNDILDVWLKVQATWLYLEPIFSSEDILAQMPEEGRKFGIVDVIWRELMSETALNPNCLVATDQRDMLKRLNDAYLLLEEIQKGLNDYLEKKRLYFPRFFFLSNDELLEILSETKDPQRVQPHLKKCFEGISRLIFTEQQEIIGMTSAESESVPFVTKIHPAKAKGMVEKWLLQVEDVMFSSLRKVIADSVHAYPDILRKKWVLDWPGQVVICVSSIYWTKEVQESIKNNQLTEYHNKCNQQIDDIVQLVRGKLTSGERITLGALTVIDVHGNTPRLVITPLTDRCYRTLMGALKLNLGGAPEGPAGTGKTETCKDLAKAIAKQCVVFNCSDGLDYRAMSKFFKGLAQAGAWACFDEFNRIELEVLSVVAQQIHCIQTAISAGLKRFVFEGTELSLNPTCTMFITMNPGYAGRQELPDNLKNWMYLHSNDDVHIDSNTIISTSNASNLFTEPVLFRSVAMMVPDYALIGEISLYSMGFIDARSHGLMIVGDTLSGKTKSYQILANTINKLIETNQINNEYLVQYSIINPKSITIGQLYGQFDIVSHEWSDDYQLPNNLINELKELINDLFEWLVDPCLEFIQTNCRQLFSISNLHAVKQLITLFDCLLDEIRHWCTLDQNTETPEIGSPQANMSVQTVYLQIQALFLFSIVWSLGSCLPTESRGKFDLFFRDLISGTNQQHPKPKTIKLTKANSFPERQTVYDFWFDKKSQGSWTDWINFNWNPMKAGQCYNPNESLSITNSESGILNSSSSIGIDNDSQRTGKSVIANNYLIQLPKENYLPNILNFSARTTANQTQDIIMSRLDRRRKCVYGPPIGKQCIVFIDDLNMPMKEKYGAQPPIELLRMWIDHNHWYDRKDNTKQYLVDVQFMAAMGPPGGGRNNITPRLTRHTNVLGVNEFDDQTMLKIFTTITDAHFSNGFEPQFMRLSKILVQATLHVYKLSISTFLPTPAKSHYIFNLRDFARVIKGIRLIPSSNMKEEDKLMRLWIHEVYRVFYDRLTMTEDENHFFDIIRQTCSDIFRTNIDKILSHLSLSGRVTDNDIRNLLFGNYIQDDSCYDEVTDYKLLIKRMENYLNDYNTISKTPMNLVMFKYAIEHISRVARVLLQDNGHALLVGVGGSGRQSATRLASHIADHELFVIEITRTYGVNEWRDDIKRLLLKTGLEAKSTVFLITDNQLKHESFMEDISMLLNSGDVPNLFPPDEKAELIDKVQNIVRLEGVKIEPDPLAMYTYFTQRVKKHLHIVLVMSPIGDEFRSRLRMFPSLINCCTIDVWPEDALEMVANKYFEGIEFAENIRESSVTLCKHFHESVRKLAEKFLEVLRRHSYVTPTSYLEMILTFKKLLHQKRTELTTMRNRYLTGLEKLEFAANEVGKMQIELRNLQPLLIETSAETDKLLHKIAQESVEVEAQREIVASDEMIANQSASISKAIKDECESDLAEAMPILNDALSSLDTLKQSDITLVKSMKNPPNVVKLVMEAVCIMLNEKADRKPDGTGRMIEDYWAPSLKLLSDLKFLDRLKNYPIDNISINIMKKIRDNYIPNTDFDPKIVRNASTACEGLCKWIIALDKYDKVAKIVAPKKEKLAIAESELKVQLAKLAEKKAALDEIQAKFQSLQDQLEEMQKKKQDLEDNIDLCSKKLDRAEKLISGLGGEKTRWTEAAAVLKERYENIIGDVLLSAGVVAYLGPYTVDFRSRIQNEWHELCQKLEIPCSEVFRISDTLGDPVKIRSWNIAGLPVDSFSTDNGIIVTNSNRWALCIDPQGQANKWIKNMERDNKLQIIKLTDTHYLRTLENAIQFGMPVLMENIGEELDPILEPILQRLLFKTQGSWCVRLGDNIIEYNSNFRFYITTRLRNPNYLPEIAVKSISNSEKSPILEERIELLNNHFTLSVYRNICRSLFENHKLLFSLIMCYSLMKNKGKVNETVWRFLLTGGVALDNPYPNPCPDWLSDKCWSEIVRTTELPGLEGFMDSVQSASNEWKAMYDDLTPHRFPIPGEFSKLDGLEKLVVLRCIRPDKVIPGVQEELYTIICIHYFLFTYIIGVKMTNEPPKGLRSNLLRSYLNDPISDPIFYNGCTKNPIWHKMLFGLCFFHALVQERRNFGPLGWNVPYEFNESDLRISVRQMKMFLDQYDEIPFEALTYLTGECNYGGRVTDDKDRRLLISLLGIFYNKRIIEEENYKFSPSGIYYCPDDGTAQHFIDYIRSLPLNPMPEVYGLHDNADITKDNQETFQLFSGILLTLPRQKDTAGKSPESIVQELAADILSKLPPDFDLKEVINHYPVKYEESMNTVLRQELIRFNRLTSVVRTTLLDLQKAIKGLVVMSADLEDVFNSILIGKLPSVWAAKLKFFADWLTYDTPPVYWISGFYFTQSFLTGILQNYARKYTIPIDTVGFTFDVTSNYLNTINILDNISTIPKYPKQSFNENRRTSLIMNNDVKLQRSNEQFGDFIKPNDGAYITGLYLEGAQVKEKLYYLYSCFEVDIWLIPKKLSEINRESTYTCPVYKTSARRGVLSTTGHSTNFVLYIDLKTNQPQEHWINRGVAALCQLDD</sequence>
<evidence type="ECO:0000259" key="20">
    <source>
        <dbReference type="Pfam" id="PF12780"/>
    </source>
</evidence>
<evidence type="ECO:0000256" key="11">
    <source>
        <dbReference type="ARBA" id="ARBA00023069"/>
    </source>
</evidence>
<evidence type="ECO:0000256" key="12">
    <source>
        <dbReference type="ARBA" id="ARBA00023175"/>
    </source>
</evidence>
<name>A0A095C6G4_SCHHA</name>
<dbReference type="InterPro" id="IPR024317">
    <property type="entry name" value="Dynein_heavy_chain_D4_dom"/>
</dbReference>
<dbReference type="InterPro" id="IPR027417">
    <property type="entry name" value="P-loop_NTPase"/>
</dbReference>
<dbReference type="Pfam" id="PF17857">
    <property type="entry name" value="AAA_lid_1"/>
    <property type="match status" value="1"/>
</dbReference>
<dbReference type="InterPro" id="IPR043160">
    <property type="entry name" value="Dynein_C_barrel"/>
</dbReference>
<evidence type="ECO:0000259" key="21">
    <source>
        <dbReference type="Pfam" id="PF12781"/>
    </source>
</evidence>
<dbReference type="InterPro" id="IPR024743">
    <property type="entry name" value="Dynein_HC_stalk"/>
</dbReference>
<dbReference type="Gene3D" id="1.20.58.1120">
    <property type="match status" value="1"/>
</dbReference>
<evidence type="ECO:0000256" key="6">
    <source>
        <dbReference type="ARBA" id="ARBA00022741"/>
    </source>
</evidence>
<dbReference type="Gene3D" id="1.10.287.2620">
    <property type="match status" value="1"/>
</dbReference>
<keyword evidence="6" id="KW-0547">Nucleotide-binding</keyword>
<dbReference type="Pfam" id="PF18199">
    <property type="entry name" value="Dynein_C"/>
    <property type="match status" value="1"/>
</dbReference>
<feature type="domain" description="Dynein heavy chain AAA lid" evidence="24">
    <location>
        <begin position="2983"/>
        <end position="3122"/>
    </location>
</feature>
<evidence type="ECO:0000313" key="26">
    <source>
        <dbReference type="EMBL" id="KGB37633.1"/>
    </source>
</evidence>
<feature type="domain" description="Dynein heavy chain AAA module D4" evidence="20">
    <location>
        <begin position="1988"/>
        <end position="2245"/>
    </location>
</feature>
<dbReference type="GO" id="GO:0005874">
    <property type="term" value="C:microtubule"/>
    <property type="evidence" value="ECO:0007669"/>
    <property type="project" value="UniProtKB-KW"/>
</dbReference>
<dbReference type="PANTHER" id="PTHR22878">
    <property type="entry name" value="DYNEIN HEAVY CHAIN 6, AXONEMAL-LIKE-RELATED"/>
    <property type="match status" value="1"/>
</dbReference>
<keyword evidence="4" id="KW-0963">Cytoplasm</keyword>
<keyword evidence="5" id="KW-0493">Microtubule</keyword>
<dbReference type="Pfam" id="PF12775">
    <property type="entry name" value="AAA_7"/>
    <property type="match status" value="1"/>
</dbReference>
<dbReference type="FunFam" id="3.40.50.300:FF:001145">
    <property type="entry name" value="Putative dynein heavy chain"/>
    <property type="match status" value="1"/>
</dbReference>
<keyword evidence="12" id="KW-0505">Motor protein</keyword>
<keyword evidence="13" id="KW-0206">Cytoskeleton</keyword>
<dbReference type="Pfam" id="PF08393">
    <property type="entry name" value="DHC_N2"/>
    <property type="match status" value="1"/>
</dbReference>
<evidence type="ECO:0000259" key="23">
    <source>
        <dbReference type="Pfam" id="PF17857"/>
    </source>
</evidence>
<evidence type="ECO:0000256" key="2">
    <source>
        <dbReference type="ARBA" id="ARBA00004430"/>
    </source>
</evidence>
<reference evidence="26" key="1">
    <citation type="journal article" date="2012" name="Nat. Genet.">
        <title>Whole-genome sequence of Schistosoma haematobium.</title>
        <authorList>
            <person name="Young N.D."/>
            <person name="Jex A.R."/>
            <person name="Li B."/>
            <person name="Liu S."/>
            <person name="Yang L."/>
            <person name="Xiong Z."/>
            <person name="Li Y."/>
            <person name="Cantacessi C."/>
            <person name="Hall R.S."/>
            <person name="Xu X."/>
            <person name="Chen F."/>
            <person name="Wu X."/>
            <person name="Zerlotini A."/>
            <person name="Oliveira G."/>
            <person name="Hofmann A."/>
            <person name="Zhang G."/>
            <person name="Fang X."/>
            <person name="Kang Y."/>
            <person name="Campbell B.E."/>
            <person name="Loukas A."/>
            <person name="Ranganathan S."/>
            <person name="Rollinson D."/>
            <person name="Rinaldi G."/>
            <person name="Brindley P.J."/>
            <person name="Yang H."/>
            <person name="Wang J."/>
            <person name="Wang J."/>
            <person name="Gasser R.B."/>
        </authorList>
    </citation>
    <scope>NUCLEOTIDE SEQUENCE [LARGE SCALE GENOMIC DNA]</scope>
</reference>
<feature type="domain" description="Dynein heavy chain AAA 5 extension" evidence="22">
    <location>
        <begin position="1469"/>
        <end position="1620"/>
    </location>
</feature>
<dbReference type="GO" id="GO:0007018">
    <property type="term" value="P:microtubule-based movement"/>
    <property type="evidence" value="ECO:0007669"/>
    <property type="project" value="InterPro"/>
</dbReference>
<feature type="domain" description="Dynein heavy chain C-terminal" evidence="25">
    <location>
        <begin position="3129"/>
        <end position="3447"/>
    </location>
</feature>
<dbReference type="Gene3D" id="1.20.1270.280">
    <property type="match status" value="1"/>
</dbReference>
<evidence type="ECO:0000256" key="1">
    <source>
        <dbReference type="ARBA" id="ARBA00004230"/>
    </source>
</evidence>
<dbReference type="FunFam" id="1.20.920.30:FF:000002">
    <property type="entry name" value="Dynein axonemal heavy chain 3"/>
    <property type="match status" value="1"/>
</dbReference>
<feature type="coiled-coil region" evidence="15">
    <location>
        <begin position="2494"/>
        <end position="2549"/>
    </location>
</feature>
<dbReference type="Gene3D" id="1.10.8.720">
    <property type="entry name" value="Region D6 of dynein motor"/>
    <property type="match status" value="1"/>
</dbReference>
<dbReference type="SUPFAM" id="SSF52540">
    <property type="entry name" value="P-loop containing nucleoside triphosphate hydrolases"/>
    <property type="match status" value="3"/>
</dbReference>
<dbReference type="Pfam" id="PF18198">
    <property type="entry name" value="AAA_lid_11"/>
    <property type="match status" value="1"/>
</dbReference>
<dbReference type="GO" id="GO:0031514">
    <property type="term" value="C:motile cilium"/>
    <property type="evidence" value="ECO:0007669"/>
    <property type="project" value="UniProtKB-SubCell"/>
</dbReference>
<dbReference type="InterPro" id="IPR041228">
    <property type="entry name" value="Dynein_C"/>
</dbReference>
<evidence type="ECO:0000256" key="5">
    <source>
        <dbReference type="ARBA" id="ARBA00022701"/>
    </source>
</evidence>
<dbReference type="GO" id="GO:0005524">
    <property type="term" value="F:ATP binding"/>
    <property type="evidence" value="ECO:0007669"/>
    <property type="project" value="UniProtKB-KW"/>
</dbReference>
<feature type="non-terminal residue" evidence="26">
    <location>
        <position position="1"/>
    </location>
</feature>
<evidence type="ECO:0000259" key="18">
    <source>
        <dbReference type="Pfam" id="PF12774"/>
    </source>
</evidence>
<dbReference type="Pfam" id="PF12774">
    <property type="entry name" value="AAA_6"/>
    <property type="match status" value="2"/>
</dbReference>
<accession>A0A095C6G4</accession>
<dbReference type="FunFam" id="1.20.140.100:FF:000004">
    <property type="entry name" value="Dynein axonemal heavy chain 6"/>
    <property type="match status" value="1"/>
</dbReference>
<dbReference type="Pfam" id="PF12777">
    <property type="entry name" value="MT"/>
    <property type="match status" value="1"/>
</dbReference>
<feature type="domain" description="Dynein heavy chain hydrolytic ATP-binding dynein motor region" evidence="18">
    <location>
        <begin position="1173"/>
        <end position="1326"/>
    </location>
</feature>
<keyword evidence="8" id="KW-0282">Flagellum</keyword>
<dbReference type="FunFam" id="3.20.180.20:FF:000003">
    <property type="entry name" value="Dynein heavy chain 12, axonemal"/>
    <property type="match status" value="1"/>
</dbReference>
<feature type="domain" description="Dynein heavy chain hydrolytic ATP-binding dynein motor region" evidence="18">
    <location>
        <begin position="1356"/>
        <end position="1386"/>
    </location>
</feature>
<dbReference type="STRING" id="6185.A0A095C6G4"/>
<dbReference type="Gene3D" id="3.10.490.20">
    <property type="match status" value="1"/>
</dbReference>
<gene>
    <name evidence="26" type="ORF">MS3_05980</name>
</gene>
<evidence type="ECO:0000256" key="15">
    <source>
        <dbReference type="SAM" id="Coils"/>
    </source>
</evidence>
<feature type="region of interest" description="Disordered" evidence="16">
    <location>
        <begin position="91"/>
        <end position="131"/>
    </location>
</feature>
<dbReference type="InterPro" id="IPR041589">
    <property type="entry name" value="DNAH3_AAA_lid_1"/>
</dbReference>
<dbReference type="GO" id="GO:0045505">
    <property type="term" value="F:dynein intermediate chain binding"/>
    <property type="evidence" value="ECO:0007669"/>
    <property type="project" value="InterPro"/>
</dbReference>
<comment type="similarity">
    <text evidence="3">Belongs to the dynein heavy chain family.</text>
</comment>
<dbReference type="Pfam" id="PF12780">
    <property type="entry name" value="AAA_8"/>
    <property type="match status" value="1"/>
</dbReference>
<dbReference type="FunFam" id="1.20.920.20:FF:000006">
    <property type="entry name" value="Dynein, axonemal, heavy chain 6"/>
    <property type="match status" value="1"/>
</dbReference>
<proteinExistence type="inferred from homology"/>
<evidence type="ECO:0000259" key="25">
    <source>
        <dbReference type="Pfam" id="PF18199"/>
    </source>
</evidence>
<evidence type="ECO:0000256" key="8">
    <source>
        <dbReference type="ARBA" id="ARBA00022846"/>
    </source>
</evidence>
<keyword evidence="11" id="KW-0969">Cilium</keyword>
<dbReference type="InterPro" id="IPR035699">
    <property type="entry name" value="AAA_6"/>
</dbReference>
<evidence type="ECO:0000256" key="9">
    <source>
        <dbReference type="ARBA" id="ARBA00023017"/>
    </source>
</evidence>
<dbReference type="FunFam" id="3.40.50.300:FF:000063">
    <property type="entry name" value="dynein heavy chain 6, axonemal"/>
    <property type="match status" value="1"/>
</dbReference>
<evidence type="ECO:0000259" key="19">
    <source>
        <dbReference type="Pfam" id="PF12777"/>
    </source>
</evidence>
<dbReference type="InterPro" id="IPR026983">
    <property type="entry name" value="DHC"/>
</dbReference>
<evidence type="ECO:0000256" key="3">
    <source>
        <dbReference type="ARBA" id="ARBA00008887"/>
    </source>
</evidence>
<dbReference type="FunFam" id="3.40.50.300:FF:002141">
    <property type="entry name" value="Dynein heavy chain"/>
    <property type="match status" value="1"/>
</dbReference>
<protein>
    <submittedName>
        <fullName evidence="26">Dynein heavy chain 3, axonemal</fullName>
    </submittedName>
</protein>
<evidence type="ECO:0000256" key="16">
    <source>
        <dbReference type="SAM" id="MobiDB-lite"/>
    </source>
</evidence>
<feature type="domain" description="Dynein heavy chain linker" evidence="17">
    <location>
        <begin position="689"/>
        <end position="1092"/>
    </location>
</feature>
<dbReference type="Gene3D" id="1.20.920.20">
    <property type="match status" value="1"/>
</dbReference>
<evidence type="ECO:0000256" key="10">
    <source>
        <dbReference type="ARBA" id="ARBA00023054"/>
    </source>
</evidence>
<keyword evidence="7" id="KW-0067">ATP-binding</keyword>
<dbReference type="FunFam" id="1.10.287.2620:FF:000002">
    <property type="entry name" value="Dynein heavy chain 2, axonemal"/>
    <property type="match status" value="1"/>
</dbReference>
<dbReference type="InterPro" id="IPR035706">
    <property type="entry name" value="AAA_9"/>
</dbReference>
<dbReference type="Gene3D" id="3.40.50.300">
    <property type="entry name" value="P-loop containing nucleotide triphosphate hydrolases"/>
    <property type="match status" value="4"/>
</dbReference>
<dbReference type="InterPro" id="IPR042219">
    <property type="entry name" value="AAA_lid_11_sf"/>
</dbReference>
<dbReference type="Gene3D" id="3.20.180.20">
    <property type="entry name" value="Dynein heavy chain, N-terminal domain 2"/>
    <property type="match status" value="1"/>
</dbReference>
<dbReference type="Pfam" id="PF17852">
    <property type="entry name" value="Dynein_AAA_lid"/>
    <property type="match status" value="1"/>
</dbReference>
<dbReference type="InterPro" id="IPR041466">
    <property type="entry name" value="Dynein_AAA5_ext"/>
</dbReference>
<evidence type="ECO:0000259" key="22">
    <source>
        <dbReference type="Pfam" id="PF17852"/>
    </source>
</evidence>
<dbReference type="GO" id="GO:0051959">
    <property type="term" value="F:dynein light intermediate chain binding"/>
    <property type="evidence" value="ECO:0007669"/>
    <property type="project" value="InterPro"/>
</dbReference>
<feature type="domain" description="Dynein heavy chain 3 AAA+ lid" evidence="23">
    <location>
        <begin position="1834"/>
        <end position="1923"/>
    </location>
</feature>
<evidence type="ECO:0000256" key="13">
    <source>
        <dbReference type="ARBA" id="ARBA00023212"/>
    </source>
</evidence>
<evidence type="ECO:0000256" key="14">
    <source>
        <dbReference type="ARBA" id="ARBA00023273"/>
    </source>
</evidence>
<feature type="compositionally biased region" description="Basic and acidic residues" evidence="16">
    <location>
        <begin position="116"/>
        <end position="131"/>
    </location>
</feature>
<feature type="domain" description="Dynein heavy chain coiled coil stalk" evidence="19">
    <location>
        <begin position="2259"/>
        <end position="2600"/>
    </location>
</feature>
<organism evidence="26">
    <name type="scientific">Schistosoma haematobium</name>
    <name type="common">Blood fluke</name>
    <dbReference type="NCBI Taxonomy" id="6185"/>
    <lineage>
        <taxon>Eukaryota</taxon>
        <taxon>Metazoa</taxon>
        <taxon>Spiralia</taxon>
        <taxon>Lophotrochozoa</taxon>
        <taxon>Platyhelminthes</taxon>
        <taxon>Trematoda</taxon>
        <taxon>Digenea</taxon>
        <taxon>Strigeidida</taxon>
        <taxon>Schistosomatoidea</taxon>
        <taxon>Schistosomatidae</taxon>
        <taxon>Schistosoma</taxon>
    </lineage>
</organism>